<keyword evidence="5 11" id="KW-0851">Voltage-gated channel</keyword>
<evidence type="ECO:0000256" key="8">
    <source>
        <dbReference type="ARBA" id="ARBA00023065"/>
    </source>
</evidence>
<keyword evidence="14" id="KW-1185">Reference proteome</keyword>
<evidence type="ECO:0000256" key="11">
    <source>
        <dbReference type="RuleBase" id="RU003822"/>
    </source>
</evidence>
<dbReference type="InterPro" id="IPR014756">
    <property type="entry name" value="Ig_E-set"/>
</dbReference>
<comment type="subcellular location">
    <subcellularLocation>
        <location evidence="1 11">Membrane</location>
        <topology evidence="1 11">Multi-pass membrane protein</topology>
    </subcellularLocation>
</comment>
<keyword evidence="4 11" id="KW-0812">Transmembrane</keyword>
<dbReference type="AlphaFoldDB" id="A0A8S3Z7E0"/>
<reference evidence="13" key="1">
    <citation type="submission" date="2021-04" db="EMBL/GenBank/DDBJ databases">
        <authorList>
            <consortium name="Molecular Ecology Group"/>
        </authorList>
    </citation>
    <scope>NUCLEOTIDE SEQUENCE</scope>
</reference>
<dbReference type="Gene3D" id="2.60.40.1400">
    <property type="entry name" value="G protein-activated inward rectifier potassium channel 1"/>
    <property type="match status" value="1"/>
</dbReference>
<comment type="caution">
    <text evidence="13">The sequence shown here is derived from an EMBL/GenBank/DDBJ whole genome shotgun (WGS) entry which is preliminary data.</text>
</comment>
<comment type="similarity">
    <text evidence="11">Belongs to the inward rectifier-type potassium channel (TC 1.A.2.1) family.</text>
</comment>
<keyword evidence="10 11" id="KW-0407">Ion channel</keyword>
<dbReference type="PRINTS" id="PR01320">
    <property type="entry name" value="KIRCHANNEL"/>
</dbReference>
<feature type="domain" description="Inward rectifier potassium channel C-terminal" evidence="12">
    <location>
        <begin position="2"/>
        <end position="98"/>
    </location>
</feature>
<evidence type="ECO:0000256" key="3">
    <source>
        <dbReference type="ARBA" id="ARBA00022538"/>
    </source>
</evidence>
<evidence type="ECO:0000256" key="7">
    <source>
        <dbReference type="ARBA" id="ARBA00022989"/>
    </source>
</evidence>
<dbReference type="Pfam" id="PF17655">
    <property type="entry name" value="IRK_C"/>
    <property type="match status" value="1"/>
</dbReference>
<dbReference type="EMBL" id="CAJHNH020001372">
    <property type="protein sequence ID" value="CAG5122816.1"/>
    <property type="molecule type" value="Genomic_DNA"/>
</dbReference>
<evidence type="ECO:0000313" key="13">
    <source>
        <dbReference type="EMBL" id="CAG5122816.1"/>
    </source>
</evidence>
<evidence type="ECO:0000256" key="1">
    <source>
        <dbReference type="ARBA" id="ARBA00004141"/>
    </source>
</evidence>
<dbReference type="GO" id="GO:0005242">
    <property type="term" value="F:inward rectifier potassium channel activity"/>
    <property type="evidence" value="ECO:0007669"/>
    <property type="project" value="InterPro"/>
</dbReference>
<proteinExistence type="inferred from homology"/>
<organism evidence="13 14">
    <name type="scientific">Candidula unifasciata</name>
    <dbReference type="NCBI Taxonomy" id="100452"/>
    <lineage>
        <taxon>Eukaryota</taxon>
        <taxon>Metazoa</taxon>
        <taxon>Spiralia</taxon>
        <taxon>Lophotrochozoa</taxon>
        <taxon>Mollusca</taxon>
        <taxon>Gastropoda</taxon>
        <taxon>Heterobranchia</taxon>
        <taxon>Euthyneura</taxon>
        <taxon>Panpulmonata</taxon>
        <taxon>Eupulmonata</taxon>
        <taxon>Stylommatophora</taxon>
        <taxon>Helicina</taxon>
        <taxon>Helicoidea</taxon>
        <taxon>Geomitridae</taxon>
        <taxon>Candidula</taxon>
    </lineage>
</organism>
<keyword evidence="2 11" id="KW-0813">Transport</keyword>
<dbReference type="InterPro" id="IPR041647">
    <property type="entry name" value="IRK_C"/>
</dbReference>
<dbReference type="GO" id="GO:0005886">
    <property type="term" value="C:plasma membrane"/>
    <property type="evidence" value="ECO:0007669"/>
    <property type="project" value="TreeGrafter"/>
</dbReference>
<dbReference type="OrthoDB" id="273257at2759"/>
<dbReference type="GO" id="GO:0034702">
    <property type="term" value="C:monoatomic ion channel complex"/>
    <property type="evidence" value="ECO:0007669"/>
    <property type="project" value="UniProtKB-KW"/>
</dbReference>
<keyword evidence="6 11" id="KW-0630">Potassium</keyword>
<evidence type="ECO:0000256" key="6">
    <source>
        <dbReference type="ARBA" id="ARBA00022958"/>
    </source>
</evidence>
<name>A0A8S3Z7E0_9EUPU</name>
<keyword evidence="9" id="KW-0472">Membrane</keyword>
<dbReference type="PANTHER" id="PTHR11767">
    <property type="entry name" value="INWARD RECTIFIER POTASSIUM CHANNEL"/>
    <property type="match status" value="1"/>
</dbReference>
<keyword evidence="8 11" id="KW-0406">Ion transport</keyword>
<dbReference type="InterPro" id="IPR013518">
    <property type="entry name" value="K_chnl_inward-rec_Kir_cyto"/>
</dbReference>
<evidence type="ECO:0000259" key="12">
    <source>
        <dbReference type="Pfam" id="PF17655"/>
    </source>
</evidence>
<dbReference type="InterPro" id="IPR016449">
    <property type="entry name" value="K_chnl_inward-rec_Kir"/>
</dbReference>
<evidence type="ECO:0000313" key="14">
    <source>
        <dbReference type="Proteomes" id="UP000678393"/>
    </source>
</evidence>
<keyword evidence="7" id="KW-1133">Transmembrane helix</keyword>
<evidence type="ECO:0000256" key="9">
    <source>
        <dbReference type="ARBA" id="ARBA00023136"/>
    </source>
</evidence>
<sequence length="117" mass="13214">MVLSHVITQDSPLYDVTAADLLEDPFELLIILEGTIESTGEMMQAKTSIGSAEICWGYRFAPVEEYDSLNDKWCINFNKFDQMDPVETQKHSAKTRAENLARLTLQEPTKTISLIDS</sequence>
<evidence type="ECO:0000256" key="10">
    <source>
        <dbReference type="ARBA" id="ARBA00023303"/>
    </source>
</evidence>
<keyword evidence="3 11" id="KW-0633">Potassium transport</keyword>
<gene>
    <name evidence="13" type="ORF">CUNI_LOCUS8374</name>
</gene>
<dbReference type="GO" id="GO:0034765">
    <property type="term" value="P:regulation of monoatomic ion transmembrane transport"/>
    <property type="evidence" value="ECO:0007669"/>
    <property type="project" value="TreeGrafter"/>
</dbReference>
<evidence type="ECO:0000256" key="4">
    <source>
        <dbReference type="ARBA" id="ARBA00022692"/>
    </source>
</evidence>
<dbReference type="PANTHER" id="PTHR11767:SF113">
    <property type="entry name" value="INWARDLY RECTIFYING POTASSIUM CHANNEL 2, ISOFORM D"/>
    <property type="match status" value="1"/>
</dbReference>
<protein>
    <recommendedName>
        <fullName evidence="12">Inward rectifier potassium channel C-terminal domain-containing protein</fullName>
    </recommendedName>
</protein>
<accession>A0A8S3Z7E0</accession>
<evidence type="ECO:0000256" key="5">
    <source>
        <dbReference type="ARBA" id="ARBA00022882"/>
    </source>
</evidence>
<evidence type="ECO:0000256" key="2">
    <source>
        <dbReference type="ARBA" id="ARBA00022448"/>
    </source>
</evidence>
<dbReference type="Proteomes" id="UP000678393">
    <property type="component" value="Unassembled WGS sequence"/>
</dbReference>
<dbReference type="SUPFAM" id="SSF81296">
    <property type="entry name" value="E set domains"/>
    <property type="match status" value="1"/>
</dbReference>
<dbReference type="GO" id="GO:1990573">
    <property type="term" value="P:potassium ion import across plasma membrane"/>
    <property type="evidence" value="ECO:0007669"/>
    <property type="project" value="TreeGrafter"/>
</dbReference>